<dbReference type="OrthoDB" id="5823761at2759"/>
<keyword evidence="12" id="KW-0624">Polysaccharide degradation</keyword>
<evidence type="ECO:0000256" key="15">
    <source>
        <dbReference type="ARBA" id="ARBA00042322"/>
    </source>
</evidence>
<organism evidence="19 20">
    <name type="scientific">Aspergillus bombycis</name>
    <dbReference type="NCBI Taxonomy" id="109264"/>
    <lineage>
        <taxon>Eukaryota</taxon>
        <taxon>Fungi</taxon>
        <taxon>Dikarya</taxon>
        <taxon>Ascomycota</taxon>
        <taxon>Pezizomycotina</taxon>
        <taxon>Eurotiomycetes</taxon>
        <taxon>Eurotiomycetidae</taxon>
        <taxon>Eurotiales</taxon>
        <taxon>Aspergillaceae</taxon>
        <taxon>Aspergillus</taxon>
    </lineage>
</organism>
<keyword evidence="7 16" id="KW-0378">Hydrolase</keyword>
<dbReference type="InterPro" id="IPR001547">
    <property type="entry name" value="Glyco_hydro_5"/>
</dbReference>
<dbReference type="FunFam" id="3.20.20.80:FF:000078">
    <property type="entry name" value="Endo-beta-1,4-glucanase B"/>
    <property type="match status" value="1"/>
</dbReference>
<dbReference type="Proteomes" id="UP000179179">
    <property type="component" value="Unassembled WGS sequence"/>
</dbReference>
<dbReference type="STRING" id="109264.A0A1F7ZLY1"/>
<dbReference type="Pfam" id="PF00150">
    <property type="entry name" value="Cellulase"/>
    <property type="match status" value="1"/>
</dbReference>
<keyword evidence="11 16" id="KW-0326">Glycosidase</keyword>
<dbReference type="EMBL" id="LYCR01000142">
    <property type="protein sequence ID" value="OGM40473.1"/>
    <property type="molecule type" value="Genomic_DNA"/>
</dbReference>
<comment type="caution">
    <text evidence="19">The sequence shown here is derived from an EMBL/GenBank/DDBJ whole genome shotgun (WGS) entry which is preliminary data.</text>
</comment>
<dbReference type="GeneID" id="34454384"/>
<dbReference type="GO" id="GO:0008810">
    <property type="term" value="F:cellulase activity"/>
    <property type="evidence" value="ECO:0007669"/>
    <property type="project" value="UniProtKB-EC"/>
</dbReference>
<evidence type="ECO:0000256" key="7">
    <source>
        <dbReference type="ARBA" id="ARBA00022801"/>
    </source>
</evidence>
<evidence type="ECO:0000256" key="3">
    <source>
        <dbReference type="ARBA" id="ARBA00005641"/>
    </source>
</evidence>
<keyword evidence="6 17" id="KW-0732">Signal</keyword>
<evidence type="ECO:0000256" key="2">
    <source>
        <dbReference type="ARBA" id="ARBA00004613"/>
    </source>
</evidence>
<evidence type="ECO:0000256" key="14">
    <source>
        <dbReference type="ARBA" id="ARBA00041735"/>
    </source>
</evidence>
<evidence type="ECO:0000256" key="6">
    <source>
        <dbReference type="ARBA" id="ARBA00022729"/>
    </source>
</evidence>
<dbReference type="SUPFAM" id="SSF51445">
    <property type="entry name" value="(Trans)glycosidases"/>
    <property type="match status" value="1"/>
</dbReference>
<dbReference type="PANTHER" id="PTHR34142:SF6">
    <property type="entry name" value="ENDO-BETA-1,4-GLUCANASE B"/>
    <property type="match status" value="1"/>
</dbReference>
<dbReference type="InterPro" id="IPR017853">
    <property type="entry name" value="GH"/>
</dbReference>
<feature type="domain" description="Glycoside hydrolase family 5" evidence="18">
    <location>
        <begin position="42"/>
        <end position="307"/>
    </location>
</feature>
<gene>
    <name evidence="19" type="ORF">ABOM_010994</name>
</gene>
<evidence type="ECO:0000256" key="11">
    <source>
        <dbReference type="ARBA" id="ARBA00023295"/>
    </source>
</evidence>
<evidence type="ECO:0000256" key="13">
    <source>
        <dbReference type="ARBA" id="ARBA00025192"/>
    </source>
</evidence>
<keyword evidence="10" id="KW-0119">Carbohydrate metabolism</keyword>
<comment type="catalytic activity">
    <reaction evidence="1">
        <text>Endohydrolysis of (1-&gt;4)-beta-D-glucosidic linkages in cellulose, lichenin and cereal beta-D-glucans.</text>
        <dbReference type="EC" id="3.2.1.4"/>
    </reaction>
</comment>
<sequence length="338" mass="37299">MKFHNLFFAAVAGSAVAAPLAKEQKKRDSVFQCSLAPWFGANESGAEFGENNLPGVWGTDYIFPDVSAITTLIDKGMNIFRIQFKMERLVPDSMTGAYDEAYLTNLTTVVNAVTDAGVHAILDPHNYGRFNGEIISTASDFQTFWKNLAGQFKSNSLVIFDTNNEYHDMDQELVLNLNQAAIDGIREAGATEQYIFVEGNSWTGAWTWTDVNDNMKSLEDPQDKIVYQMHQYLDSDGSGTSEACVSGTIGQERVTSATQWLKDNNKVGIIGEFAGGNNDQCKTAVTGMLDYLAENTDVWKGAIWWAAGPWWGDYMYNLEPPSGVAFTGMLDVLQAYLG</sequence>
<dbReference type="PANTHER" id="PTHR34142">
    <property type="entry name" value="ENDO-BETA-1,4-GLUCANASE A"/>
    <property type="match status" value="1"/>
</dbReference>
<evidence type="ECO:0000256" key="10">
    <source>
        <dbReference type="ARBA" id="ARBA00023277"/>
    </source>
</evidence>
<evidence type="ECO:0000256" key="4">
    <source>
        <dbReference type="ARBA" id="ARBA00012601"/>
    </source>
</evidence>
<keyword evidence="5" id="KW-0964">Secreted</keyword>
<dbReference type="RefSeq" id="XP_022384190.1">
    <property type="nucleotide sequence ID" value="XM_022538122.1"/>
</dbReference>
<feature type="signal peptide" evidence="17">
    <location>
        <begin position="1"/>
        <end position="17"/>
    </location>
</feature>
<proteinExistence type="inferred from homology"/>
<dbReference type="EC" id="3.2.1.4" evidence="4"/>
<comment type="subcellular location">
    <subcellularLocation>
        <location evidence="2">Secreted</location>
    </subcellularLocation>
</comment>
<name>A0A1F7ZLY1_9EURO</name>
<comment type="similarity">
    <text evidence="3 16">Belongs to the glycosyl hydrolase 5 (cellulase A) family.</text>
</comment>
<feature type="chain" id="PRO_5009533925" description="cellulase" evidence="17">
    <location>
        <begin position="18"/>
        <end position="338"/>
    </location>
</feature>
<keyword evidence="8" id="KW-0136">Cellulose degradation</keyword>
<accession>A0A1F7ZLY1</accession>
<evidence type="ECO:0000256" key="12">
    <source>
        <dbReference type="ARBA" id="ARBA00023326"/>
    </source>
</evidence>
<protein>
    <recommendedName>
        <fullName evidence="4">cellulase</fullName>
        <ecNumber evidence="4">3.2.1.4</ecNumber>
    </recommendedName>
    <alternativeName>
        <fullName evidence="14">Carboxymethylcellulase B</fullName>
    </alternativeName>
    <alternativeName>
        <fullName evidence="15">Cellulase B</fullName>
    </alternativeName>
</protein>
<dbReference type="GO" id="GO:0005576">
    <property type="term" value="C:extracellular region"/>
    <property type="evidence" value="ECO:0007669"/>
    <property type="project" value="UniProtKB-SubCell"/>
</dbReference>
<evidence type="ECO:0000259" key="18">
    <source>
        <dbReference type="Pfam" id="PF00150"/>
    </source>
</evidence>
<evidence type="ECO:0000256" key="17">
    <source>
        <dbReference type="SAM" id="SignalP"/>
    </source>
</evidence>
<comment type="function">
    <text evidence="13">Has endoglucanase activity on substrates containing beta-1,4 glycosidic bonds, like in carboxymethylcellulose (CMC), hydroxyethylcellulose (HEC) and beta-glucan. Involved in the degradation of complex natural cellulosic substrates.</text>
</comment>
<evidence type="ECO:0000256" key="16">
    <source>
        <dbReference type="RuleBase" id="RU361153"/>
    </source>
</evidence>
<evidence type="ECO:0000313" key="19">
    <source>
        <dbReference type="EMBL" id="OGM40473.1"/>
    </source>
</evidence>
<keyword evidence="20" id="KW-1185">Reference proteome</keyword>
<evidence type="ECO:0000256" key="1">
    <source>
        <dbReference type="ARBA" id="ARBA00000966"/>
    </source>
</evidence>
<evidence type="ECO:0000313" key="20">
    <source>
        <dbReference type="Proteomes" id="UP000179179"/>
    </source>
</evidence>
<evidence type="ECO:0000256" key="5">
    <source>
        <dbReference type="ARBA" id="ARBA00022525"/>
    </source>
</evidence>
<dbReference type="GO" id="GO:0030245">
    <property type="term" value="P:cellulose catabolic process"/>
    <property type="evidence" value="ECO:0007669"/>
    <property type="project" value="UniProtKB-KW"/>
</dbReference>
<dbReference type="Gene3D" id="3.20.20.80">
    <property type="entry name" value="Glycosidases"/>
    <property type="match status" value="1"/>
</dbReference>
<dbReference type="AlphaFoldDB" id="A0A1F7ZLY1"/>
<reference evidence="19 20" key="1">
    <citation type="journal article" date="2016" name="Genome Biol. Evol.">
        <title>Draft genome sequence of an aflatoxigenic Aspergillus species, A. bombycis.</title>
        <authorList>
            <person name="Moore G.G."/>
            <person name="Mack B.M."/>
            <person name="Beltz S.B."/>
            <person name="Gilbert M.K."/>
        </authorList>
    </citation>
    <scope>NUCLEOTIDE SEQUENCE [LARGE SCALE GENOMIC DNA]</scope>
    <source>
        <strain evidence="20">NRRL 26010</strain>
    </source>
</reference>
<evidence type="ECO:0000256" key="9">
    <source>
        <dbReference type="ARBA" id="ARBA00023180"/>
    </source>
</evidence>
<keyword evidence="9" id="KW-0325">Glycoprotein</keyword>
<evidence type="ECO:0000256" key="8">
    <source>
        <dbReference type="ARBA" id="ARBA00023001"/>
    </source>
</evidence>